<reference evidence="1" key="1">
    <citation type="submission" date="2019-08" db="EMBL/GenBank/DDBJ databases">
        <authorList>
            <person name="Kucharzyk K."/>
            <person name="Murdoch R.W."/>
            <person name="Higgins S."/>
            <person name="Loffler F."/>
        </authorList>
    </citation>
    <scope>NUCLEOTIDE SEQUENCE</scope>
</reference>
<organism evidence="1">
    <name type="scientific">bioreactor metagenome</name>
    <dbReference type="NCBI Taxonomy" id="1076179"/>
    <lineage>
        <taxon>unclassified sequences</taxon>
        <taxon>metagenomes</taxon>
        <taxon>ecological metagenomes</taxon>
    </lineage>
</organism>
<accession>A0A645GJ62</accession>
<dbReference type="AlphaFoldDB" id="A0A645GJ62"/>
<name>A0A645GJ62_9ZZZZ</name>
<evidence type="ECO:0000313" key="1">
    <source>
        <dbReference type="EMBL" id="MPN27011.1"/>
    </source>
</evidence>
<proteinExistence type="predicted"/>
<comment type="caution">
    <text evidence="1">The sequence shown here is derived from an EMBL/GenBank/DDBJ whole genome shotgun (WGS) entry which is preliminary data.</text>
</comment>
<protein>
    <submittedName>
        <fullName evidence="1">Uncharacterized protein</fullName>
    </submittedName>
</protein>
<sequence length="76" mass="8316">MQHPAQRFGGTDREGAFFDHDFVAVGMFDNAPGSILKILQVGCLAGPGAKSFGRRVDADENDVGRLDRRRNIGRVE</sequence>
<gene>
    <name evidence="1" type="ORF">SDC9_174438</name>
</gene>
<dbReference type="EMBL" id="VSSQ01076747">
    <property type="protein sequence ID" value="MPN27011.1"/>
    <property type="molecule type" value="Genomic_DNA"/>
</dbReference>